<dbReference type="GO" id="GO:0005886">
    <property type="term" value="C:plasma membrane"/>
    <property type="evidence" value="ECO:0007669"/>
    <property type="project" value="TreeGrafter"/>
</dbReference>
<keyword evidence="3" id="KW-1185">Reference proteome</keyword>
<feature type="transmembrane region" description="Helical" evidence="1">
    <location>
        <begin position="118"/>
        <end position="136"/>
    </location>
</feature>
<dbReference type="AlphaFoldDB" id="A0A7X0HL60"/>
<dbReference type="InterPro" id="IPR006750">
    <property type="entry name" value="YdcZ"/>
</dbReference>
<dbReference type="RefSeq" id="WP_185036051.1">
    <property type="nucleotide sequence ID" value="NZ_JACHEM010000023.1"/>
</dbReference>
<evidence type="ECO:0000313" key="2">
    <source>
        <dbReference type="EMBL" id="MBB6439503.1"/>
    </source>
</evidence>
<dbReference type="SUPFAM" id="SSF103481">
    <property type="entry name" value="Multidrug resistance efflux transporter EmrE"/>
    <property type="match status" value="1"/>
</dbReference>
<keyword evidence="1" id="KW-1133">Transmembrane helix</keyword>
<reference evidence="2 3" key="1">
    <citation type="submission" date="2020-08" db="EMBL/GenBank/DDBJ databases">
        <title>Genomic Encyclopedia of Type Strains, Phase IV (KMG-IV): sequencing the most valuable type-strain genomes for metagenomic binning, comparative biology and taxonomic classification.</title>
        <authorList>
            <person name="Goeker M."/>
        </authorList>
    </citation>
    <scope>NUCLEOTIDE SEQUENCE [LARGE SCALE GENOMIC DNA]</scope>
    <source>
        <strain evidence="2 3">DSM 40141</strain>
    </source>
</reference>
<feature type="transmembrane region" description="Helical" evidence="1">
    <location>
        <begin position="66"/>
        <end position="84"/>
    </location>
</feature>
<sequence length="155" mass="16695">MIFYVLLALLNGVLIATSRAVNGQLSTRVGPFRASVWNHVVGFAFLTVVLFAFFRWPDLGAVPLTAYLGGVVGALFVAVNSHVFPRLGAMNASLLVISGQVLSAVAIDCVQQRSLPSALRLLGVALVLLGLLLPRIKAHFRTRRDKDAPQCLTEN</sequence>
<name>A0A7X0HL60_9ACTN</name>
<keyword evidence="1" id="KW-0472">Membrane</keyword>
<dbReference type="InterPro" id="IPR037185">
    <property type="entry name" value="EmrE-like"/>
</dbReference>
<protein>
    <submittedName>
        <fullName evidence="2">Transporter family-2 protein</fullName>
    </submittedName>
</protein>
<dbReference type="EMBL" id="JACHEM010000023">
    <property type="protein sequence ID" value="MBB6439503.1"/>
    <property type="molecule type" value="Genomic_DNA"/>
</dbReference>
<gene>
    <name evidence="2" type="ORF">HNQ79_006015</name>
</gene>
<dbReference type="Proteomes" id="UP000540423">
    <property type="component" value="Unassembled WGS sequence"/>
</dbReference>
<accession>A0A7X0HL60</accession>
<organism evidence="2 3">
    <name type="scientific">Streptomyces candidus</name>
    <dbReference type="NCBI Taxonomy" id="67283"/>
    <lineage>
        <taxon>Bacteria</taxon>
        <taxon>Bacillati</taxon>
        <taxon>Actinomycetota</taxon>
        <taxon>Actinomycetes</taxon>
        <taxon>Kitasatosporales</taxon>
        <taxon>Streptomycetaceae</taxon>
        <taxon>Streptomyces</taxon>
    </lineage>
</organism>
<evidence type="ECO:0000256" key="1">
    <source>
        <dbReference type="SAM" id="Phobius"/>
    </source>
</evidence>
<dbReference type="PANTHER" id="PTHR34821">
    <property type="entry name" value="INNER MEMBRANE PROTEIN YDCZ"/>
    <property type="match status" value="1"/>
</dbReference>
<dbReference type="Pfam" id="PF04657">
    <property type="entry name" value="DMT_YdcZ"/>
    <property type="match status" value="1"/>
</dbReference>
<keyword evidence="1" id="KW-0812">Transmembrane</keyword>
<evidence type="ECO:0000313" key="3">
    <source>
        <dbReference type="Proteomes" id="UP000540423"/>
    </source>
</evidence>
<proteinExistence type="predicted"/>
<comment type="caution">
    <text evidence="2">The sequence shown here is derived from an EMBL/GenBank/DDBJ whole genome shotgun (WGS) entry which is preliminary data.</text>
</comment>
<feature type="transmembrane region" description="Helical" evidence="1">
    <location>
        <begin position="36"/>
        <end position="54"/>
    </location>
</feature>
<dbReference type="PANTHER" id="PTHR34821:SF2">
    <property type="entry name" value="INNER MEMBRANE PROTEIN YDCZ"/>
    <property type="match status" value="1"/>
</dbReference>